<dbReference type="RefSeq" id="WP_100759523.1">
    <property type="nucleotide sequence ID" value="NZ_NPDT01000006.1"/>
</dbReference>
<evidence type="ECO:0000256" key="1">
    <source>
        <dbReference type="SAM" id="Phobius"/>
    </source>
</evidence>
<feature type="transmembrane region" description="Helical" evidence="1">
    <location>
        <begin position="49"/>
        <end position="73"/>
    </location>
</feature>
<dbReference type="AlphaFoldDB" id="A0A2M9Z9J9"/>
<evidence type="ECO:0000313" key="2">
    <source>
        <dbReference type="EMBL" id="PJZ65111.1"/>
    </source>
</evidence>
<evidence type="ECO:0000313" key="3">
    <source>
        <dbReference type="Proteomes" id="UP000231912"/>
    </source>
</evidence>
<dbReference type="EMBL" id="NPDT01000006">
    <property type="protein sequence ID" value="PJZ65111.1"/>
    <property type="molecule type" value="Genomic_DNA"/>
</dbReference>
<reference evidence="2 3" key="1">
    <citation type="submission" date="2017-07" db="EMBL/GenBank/DDBJ databases">
        <title>Leptospira spp. isolated from tropical soils.</title>
        <authorList>
            <person name="Thibeaux R."/>
            <person name="Iraola G."/>
            <person name="Ferres I."/>
            <person name="Bierque E."/>
            <person name="Girault D."/>
            <person name="Soupe-Gilbert M.-E."/>
            <person name="Picardeau M."/>
            <person name="Goarant C."/>
        </authorList>
    </citation>
    <scope>NUCLEOTIDE SEQUENCE [LARGE SCALE GENOMIC DNA]</scope>
    <source>
        <strain evidence="2 3">FH2-C-A2</strain>
    </source>
</reference>
<keyword evidence="1" id="KW-1133">Transmembrane helix</keyword>
<accession>A0A2M9Z9J9</accession>
<comment type="caution">
    <text evidence="2">The sequence shown here is derived from an EMBL/GenBank/DDBJ whole genome shotgun (WGS) entry which is preliminary data.</text>
</comment>
<protein>
    <submittedName>
        <fullName evidence="2">Uncharacterized protein</fullName>
    </submittedName>
</protein>
<dbReference type="Proteomes" id="UP000231912">
    <property type="component" value="Unassembled WGS sequence"/>
</dbReference>
<name>A0A2M9Z9J9_9LEPT</name>
<proteinExistence type="predicted"/>
<sequence length="231" mass="25927">MSDYVNGQVGQTTKWNTTQWSIAIGIAVASYFTAEAAAPIAGELFGESFGFYLSSFAVAAAVTMVTQLGGYLIGRGLGGFDKSNIHKLGWDKEHADEFGAFGVEAASIGTTIYAVKAAFSEFIEKSENYEYEEKRNYFKKCREMKGNYTFYDIERAQRLYAPTFRLGIIIGKINIASKVLLSATYDHAIDMSLDKIKESQHWGEAPERESYLEEQAKEYLLDKFKEANEQR</sequence>
<keyword evidence="1" id="KW-0472">Membrane</keyword>
<organism evidence="2 3">
    <name type="scientific">Leptospira wolffii</name>
    <dbReference type="NCBI Taxonomy" id="409998"/>
    <lineage>
        <taxon>Bacteria</taxon>
        <taxon>Pseudomonadati</taxon>
        <taxon>Spirochaetota</taxon>
        <taxon>Spirochaetia</taxon>
        <taxon>Leptospirales</taxon>
        <taxon>Leptospiraceae</taxon>
        <taxon>Leptospira</taxon>
    </lineage>
</organism>
<gene>
    <name evidence="2" type="ORF">CH371_14385</name>
</gene>
<keyword evidence="1" id="KW-0812">Transmembrane</keyword>